<accession>A0AAV4KHQ2</accession>
<dbReference type="Proteomes" id="UP000642014">
    <property type="component" value="Unassembled WGS sequence"/>
</dbReference>
<sequence length="60" mass="6817">MAETPENNVDESDAKRKFQEALERKTRNARSQQAHHEARLKINGAAGPSRQNRGFRRKAG</sequence>
<dbReference type="EMBL" id="BMSJ01000003">
    <property type="protein sequence ID" value="GGR19498.1"/>
    <property type="molecule type" value="Genomic_DNA"/>
</dbReference>
<reference evidence="2 5" key="1">
    <citation type="journal article" date="2014" name="Int. J. Syst. Evol. Microbiol.">
        <title>Complete genome sequence of Corynebacterium casei LMG S-19264T (=DSM 44701T), isolated from a smear-ripened cheese.</title>
        <authorList>
            <consortium name="US DOE Joint Genome Institute (JGI-PGF)"/>
            <person name="Walter F."/>
            <person name="Albersmeier A."/>
            <person name="Kalinowski J."/>
            <person name="Ruckert C."/>
        </authorList>
    </citation>
    <scope>NUCLEOTIDE SEQUENCE [LARGE SCALE GENOMIC DNA]</scope>
    <source>
        <strain evidence="2 5">JCM 4205</strain>
    </source>
</reference>
<evidence type="ECO:0008006" key="6">
    <source>
        <dbReference type="Google" id="ProtNLM"/>
    </source>
</evidence>
<feature type="compositionally biased region" description="Basic and acidic residues" evidence="1">
    <location>
        <begin position="12"/>
        <end position="26"/>
    </location>
</feature>
<dbReference type="GeneID" id="95452524"/>
<keyword evidence="4" id="KW-1185">Reference proteome</keyword>
<dbReference type="AlphaFoldDB" id="A0AAV4KHQ2"/>
<gene>
    <name evidence="3" type="ORF">CP977_01915</name>
    <name evidence="2" type="ORF">GCM10010497_22040</name>
</gene>
<evidence type="ECO:0000313" key="4">
    <source>
        <dbReference type="Proteomes" id="UP000326029"/>
    </source>
</evidence>
<protein>
    <recommendedName>
        <fullName evidence="6">DUF5302 domain-containing protein</fullName>
    </recommendedName>
</protein>
<dbReference type="InterPro" id="IPR035172">
    <property type="entry name" value="DUF5302"/>
</dbReference>
<dbReference type="RefSeq" id="WP_062761009.1">
    <property type="nucleotide sequence ID" value="NZ_BMSJ01000003.1"/>
</dbReference>
<dbReference type="Proteomes" id="UP000326029">
    <property type="component" value="Chromosome"/>
</dbReference>
<reference evidence="2" key="3">
    <citation type="submission" date="2023-08" db="EMBL/GenBank/DDBJ databases">
        <authorList>
            <person name="Sun Q."/>
            <person name="Ohkuma M."/>
        </authorList>
    </citation>
    <scope>NUCLEOTIDE SEQUENCE</scope>
    <source>
        <strain evidence="2">JCM 4205</strain>
    </source>
</reference>
<evidence type="ECO:0000313" key="3">
    <source>
        <dbReference type="EMBL" id="QEV31074.1"/>
    </source>
</evidence>
<evidence type="ECO:0000313" key="5">
    <source>
        <dbReference type="Proteomes" id="UP000642014"/>
    </source>
</evidence>
<evidence type="ECO:0000313" key="2">
    <source>
        <dbReference type="EMBL" id="GGR19498.1"/>
    </source>
</evidence>
<name>A0AAV4KHQ2_9ACTN</name>
<proteinExistence type="predicted"/>
<evidence type="ECO:0000256" key="1">
    <source>
        <dbReference type="SAM" id="MobiDB-lite"/>
    </source>
</evidence>
<reference evidence="3 4" key="2">
    <citation type="submission" date="2017-09" db="EMBL/GenBank/DDBJ databases">
        <authorList>
            <person name="Lee N."/>
            <person name="Cho B.-K."/>
        </authorList>
    </citation>
    <scope>NUCLEOTIDE SEQUENCE [LARGE SCALE GENOMIC DNA]</scope>
    <source>
        <strain evidence="3 4">ATCC 19740</strain>
    </source>
</reference>
<dbReference type="Pfam" id="PF17227">
    <property type="entry name" value="DUF5302"/>
    <property type="match status" value="1"/>
</dbReference>
<feature type="region of interest" description="Disordered" evidence="1">
    <location>
        <begin position="1"/>
        <end position="60"/>
    </location>
</feature>
<dbReference type="EMBL" id="CP023693">
    <property type="protein sequence ID" value="QEV31074.1"/>
    <property type="molecule type" value="Genomic_DNA"/>
</dbReference>
<organism evidence="2 5">
    <name type="scientific">Streptomyces cinereoruber</name>
    <dbReference type="NCBI Taxonomy" id="67260"/>
    <lineage>
        <taxon>Bacteria</taxon>
        <taxon>Bacillati</taxon>
        <taxon>Actinomycetota</taxon>
        <taxon>Actinomycetes</taxon>
        <taxon>Kitasatosporales</taxon>
        <taxon>Streptomycetaceae</taxon>
        <taxon>Streptomyces</taxon>
    </lineage>
</organism>